<dbReference type="OrthoDB" id="9811423at2"/>
<comment type="caution">
    <text evidence="1">The sequence shown here is derived from an EMBL/GenBank/DDBJ whole genome shotgun (WGS) entry which is preliminary data.</text>
</comment>
<dbReference type="InterPro" id="IPR010710">
    <property type="entry name" value="DUF1289"/>
</dbReference>
<dbReference type="PANTHER" id="PTHR35175">
    <property type="entry name" value="DUF1289 DOMAIN-CONTAINING PROTEIN"/>
    <property type="match status" value="1"/>
</dbReference>
<evidence type="ECO:0000313" key="2">
    <source>
        <dbReference type="Proteomes" id="UP000242133"/>
    </source>
</evidence>
<name>A0A2P8ETA6_9GAMM</name>
<dbReference type="EMBL" id="PYGI01000016">
    <property type="protein sequence ID" value="PSL12684.1"/>
    <property type="molecule type" value="Genomic_DNA"/>
</dbReference>
<evidence type="ECO:0000313" key="1">
    <source>
        <dbReference type="EMBL" id="PSL12684.1"/>
    </source>
</evidence>
<dbReference type="Pfam" id="PF06945">
    <property type="entry name" value="DUF1289"/>
    <property type="match status" value="1"/>
</dbReference>
<accession>A0A2P8ETA6</accession>
<protein>
    <recommendedName>
        <fullName evidence="3">Fe-S protein YdhL (DUF1289 family)</fullName>
    </recommendedName>
</protein>
<reference evidence="1 2" key="1">
    <citation type="submission" date="2018-03" db="EMBL/GenBank/DDBJ databases">
        <title>Genomic Encyclopedia of Archaeal and Bacterial Type Strains, Phase II (KMG-II): from individual species to whole genera.</title>
        <authorList>
            <person name="Goeker M."/>
        </authorList>
    </citation>
    <scope>NUCLEOTIDE SEQUENCE [LARGE SCALE GENOMIC DNA]</scope>
    <source>
        <strain evidence="1 2">DSM 17586</strain>
    </source>
</reference>
<dbReference type="RefSeq" id="WP_106592304.1">
    <property type="nucleotide sequence ID" value="NZ_PYGI01000016.1"/>
</dbReference>
<proteinExistence type="predicted"/>
<evidence type="ECO:0008006" key="3">
    <source>
        <dbReference type="Google" id="ProtNLM"/>
    </source>
</evidence>
<keyword evidence="2" id="KW-1185">Reference proteome</keyword>
<dbReference type="AlphaFoldDB" id="A0A2P8ETA6"/>
<organism evidence="1 2">
    <name type="scientific">Marinobacterium halophilum</name>
    <dbReference type="NCBI Taxonomy" id="267374"/>
    <lineage>
        <taxon>Bacteria</taxon>
        <taxon>Pseudomonadati</taxon>
        <taxon>Pseudomonadota</taxon>
        <taxon>Gammaproteobacteria</taxon>
        <taxon>Oceanospirillales</taxon>
        <taxon>Oceanospirillaceae</taxon>
        <taxon>Marinobacterium</taxon>
    </lineage>
</organism>
<dbReference type="Proteomes" id="UP000242133">
    <property type="component" value="Unassembled WGS sequence"/>
</dbReference>
<gene>
    <name evidence="1" type="ORF">CLV44_11643</name>
</gene>
<sequence>MIETPDDKPVPSPCVSVCALGAGDICIACHRSGNEISRWGSMNNTEKRAVWALIRRREQGEVV</sequence>
<dbReference type="PANTHER" id="PTHR35175:SF2">
    <property type="entry name" value="DUF1289 DOMAIN-CONTAINING PROTEIN"/>
    <property type="match status" value="1"/>
</dbReference>